<proteinExistence type="predicted"/>
<sequence length="315" mass="34324">MTMKLIAIALLSISSSFTFAGEKIDEVLSVESNGKVVIKNQRGDVQIKGWDKSEVKVTGELDDKALGYEFKSSGSHTIFKVKMPNKMRSWNSGEGSNLVIYIPTNSKLNFDGVNVNVDVLEIQGGARIETVNGNISAKKLTEKINLSTVNGAILSKELDGKIHYETVNGDIHDINSQGRLRFDAVNGDIEIITKAEDIRIENVNGEIKLKAQVIQRLDINTVNGRLDLSIPDFSDNARVQIETVSGNVELALAKSISAKFEIDSHAGGRIKNQLTSDKIKKAKYGPSSSLEFEMSAGNADIEIDTISGRVSLKSL</sequence>
<feature type="chain" id="PRO_5011772903" evidence="1">
    <location>
        <begin position="21"/>
        <end position="315"/>
    </location>
</feature>
<keyword evidence="1" id="KW-0732">Signal</keyword>
<dbReference type="STRING" id="1123010.SAMN02745724_03415"/>
<dbReference type="Proteomes" id="UP000198862">
    <property type="component" value="Unassembled WGS sequence"/>
</dbReference>
<feature type="domain" description="DUF4097" evidence="2">
    <location>
        <begin position="35"/>
        <end position="312"/>
    </location>
</feature>
<dbReference type="EMBL" id="FOLO01000031">
    <property type="protein sequence ID" value="SFD08122.1"/>
    <property type="molecule type" value="Genomic_DNA"/>
</dbReference>
<gene>
    <name evidence="3" type="ORF">SAMN02745724_03415</name>
</gene>
<evidence type="ECO:0000259" key="2">
    <source>
        <dbReference type="Pfam" id="PF13349"/>
    </source>
</evidence>
<name>A0A1I1PEQ5_9GAMM</name>
<dbReference type="Pfam" id="PF13349">
    <property type="entry name" value="DUF4097"/>
    <property type="match status" value="1"/>
</dbReference>
<feature type="signal peptide" evidence="1">
    <location>
        <begin position="1"/>
        <end position="20"/>
    </location>
</feature>
<organism evidence="3 4">
    <name type="scientific">Pseudoalteromonas denitrificans DSM 6059</name>
    <dbReference type="NCBI Taxonomy" id="1123010"/>
    <lineage>
        <taxon>Bacteria</taxon>
        <taxon>Pseudomonadati</taxon>
        <taxon>Pseudomonadota</taxon>
        <taxon>Gammaproteobacteria</taxon>
        <taxon>Alteromonadales</taxon>
        <taxon>Pseudoalteromonadaceae</taxon>
        <taxon>Pseudoalteromonas</taxon>
    </lineage>
</organism>
<dbReference type="InterPro" id="IPR025164">
    <property type="entry name" value="Toastrack_DUF4097"/>
</dbReference>
<keyword evidence="4" id="KW-1185">Reference proteome</keyword>
<protein>
    <submittedName>
        <fullName evidence="3">DUF4097 and DUF4098 domain-containing protein YvlB</fullName>
    </submittedName>
</protein>
<evidence type="ECO:0000256" key="1">
    <source>
        <dbReference type="SAM" id="SignalP"/>
    </source>
</evidence>
<reference evidence="3 4" key="1">
    <citation type="submission" date="2016-10" db="EMBL/GenBank/DDBJ databases">
        <authorList>
            <person name="de Groot N.N."/>
        </authorList>
    </citation>
    <scope>NUCLEOTIDE SEQUENCE [LARGE SCALE GENOMIC DNA]</scope>
    <source>
        <strain evidence="3 4">DSM 6059</strain>
    </source>
</reference>
<evidence type="ECO:0000313" key="3">
    <source>
        <dbReference type="EMBL" id="SFD08122.1"/>
    </source>
</evidence>
<accession>A0A1I1PEQ5</accession>
<evidence type="ECO:0000313" key="4">
    <source>
        <dbReference type="Proteomes" id="UP000198862"/>
    </source>
</evidence>
<dbReference type="AlphaFoldDB" id="A0A1I1PEQ5"/>